<evidence type="ECO:0000313" key="2">
    <source>
        <dbReference type="EnsemblMetazoa" id="CJA12446b.1"/>
    </source>
</evidence>
<dbReference type="Proteomes" id="UP000005237">
    <property type="component" value="Unassembled WGS sequence"/>
</dbReference>
<feature type="compositionally biased region" description="Basic and acidic residues" evidence="1">
    <location>
        <begin position="226"/>
        <end position="236"/>
    </location>
</feature>
<dbReference type="EnsemblMetazoa" id="CJA12446b.1">
    <property type="protein sequence ID" value="CJA12446b.1"/>
    <property type="gene ID" value="WBGene00131650"/>
</dbReference>
<feature type="compositionally biased region" description="Polar residues" evidence="1">
    <location>
        <begin position="212"/>
        <end position="224"/>
    </location>
</feature>
<feature type="compositionally biased region" description="Polar residues" evidence="1">
    <location>
        <begin position="154"/>
        <end position="164"/>
    </location>
</feature>
<evidence type="ECO:0000256" key="1">
    <source>
        <dbReference type="SAM" id="MobiDB-lite"/>
    </source>
</evidence>
<accession>A0A8R1DVL7</accession>
<feature type="region of interest" description="Disordered" evidence="1">
    <location>
        <begin position="209"/>
        <end position="236"/>
    </location>
</feature>
<proteinExistence type="predicted"/>
<sequence>MVGIGNIDAPIAEEEEDCEEKFGGAKEFFAKNVISPNDESVDEGQTILSRLSTSSEAKISTGASSVGRKNSIFRKMFPGKHETKERRLSEVFPSDYHPADSASENTRGRRASIVSFTNDCSIGVDVSRVNASVSVSSLASNDSMQKPKLRKKTPSTSNLTQRLSSVFRRNSSSAFKDEFSDGNRRNTLNGYSSISSGIGSIASGISDSGYSMTSRNGGQSISRNGSKREDENKRERSQRLLDRIIISDVPAGELLKMKMEILKKRDQKVMNEQFETQLNESDSSTNLPNELLNFDTIAVDVNPNGKPFSSVAATIIDEKIENTVRNEVMFRPDRCGTITDCEPELIFVCQEPTPSIQKNPNDSMCSNLDVNSDLLRNVRSGLCKSIEEWKKLSDSRESSTMLIYPMFCQSEAEWDSKATIDAIFLMLDGILLNARRWRANGKCILAGLTPNNVRLLKEKYDEVKQSVLMTEVPDGPISSVDDLDVQSITSNSTIFGTKI</sequence>
<name>A0A8R1DVL7_CAEJA</name>
<protein>
    <submittedName>
        <fullName evidence="2">Uncharacterized protein</fullName>
    </submittedName>
</protein>
<dbReference type="AlphaFoldDB" id="A0A8R1DVL7"/>
<reference evidence="2" key="2">
    <citation type="submission" date="2022-06" db="UniProtKB">
        <authorList>
            <consortium name="EnsemblMetazoa"/>
        </authorList>
    </citation>
    <scope>IDENTIFICATION</scope>
    <source>
        <strain evidence="2">DF5081</strain>
    </source>
</reference>
<reference evidence="3" key="1">
    <citation type="submission" date="2010-08" db="EMBL/GenBank/DDBJ databases">
        <authorList>
            <consortium name="Caenorhabditis japonica Sequencing Consortium"/>
            <person name="Wilson R.K."/>
        </authorList>
    </citation>
    <scope>NUCLEOTIDE SEQUENCE [LARGE SCALE GENOMIC DNA]</scope>
    <source>
        <strain evidence="3">DF5081</strain>
    </source>
</reference>
<organism evidence="2 3">
    <name type="scientific">Caenorhabditis japonica</name>
    <dbReference type="NCBI Taxonomy" id="281687"/>
    <lineage>
        <taxon>Eukaryota</taxon>
        <taxon>Metazoa</taxon>
        <taxon>Ecdysozoa</taxon>
        <taxon>Nematoda</taxon>
        <taxon>Chromadorea</taxon>
        <taxon>Rhabditida</taxon>
        <taxon>Rhabditina</taxon>
        <taxon>Rhabditomorpha</taxon>
        <taxon>Rhabditoidea</taxon>
        <taxon>Rhabditidae</taxon>
        <taxon>Peloderinae</taxon>
        <taxon>Caenorhabditis</taxon>
    </lineage>
</organism>
<keyword evidence="3" id="KW-1185">Reference proteome</keyword>
<evidence type="ECO:0000313" key="3">
    <source>
        <dbReference type="Proteomes" id="UP000005237"/>
    </source>
</evidence>
<feature type="region of interest" description="Disordered" evidence="1">
    <location>
        <begin position="137"/>
        <end position="164"/>
    </location>
</feature>